<dbReference type="SUPFAM" id="SSF56349">
    <property type="entry name" value="DNA breaking-rejoining enzymes"/>
    <property type="match status" value="1"/>
</dbReference>
<dbReference type="RefSeq" id="WP_221023926.1">
    <property type="nucleotide sequence ID" value="NZ_JAIEZQ010000001.1"/>
</dbReference>
<keyword evidence="3" id="KW-1185">Reference proteome</keyword>
<protein>
    <recommendedName>
        <fullName evidence="4">Tyr recombinase domain-containing protein</fullName>
    </recommendedName>
</protein>
<accession>A0ABS7RGS1</accession>
<evidence type="ECO:0000256" key="1">
    <source>
        <dbReference type="ARBA" id="ARBA00023172"/>
    </source>
</evidence>
<name>A0ABS7RGS1_9ACTN</name>
<dbReference type="Proteomes" id="UP000754710">
    <property type="component" value="Unassembled WGS sequence"/>
</dbReference>
<proteinExistence type="predicted"/>
<dbReference type="Gene3D" id="1.10.443.10">
    <property type="entry name" value="Intergrase catalytic core"/>
    <property type="match status" value="1"/>
</dbReference>
<comment type="caution">
    <text evidence="2">The sequence shown here is derived from an EMBL/GenBank/DDBJ whole genome shotgun (WGS) entry which is preliminary data.</text>
</comment>
<keyword evidence="1" id="KW-0233">DNA recombination</keyword>
<organism evidence="2 3">
    <name type="scientific">Nocardioides jiangsuensis</name>
    <dbReference type="NCBI Taxonomy" id="2866161"/>
    <lineage>
        <taxon>Bacteria</taxon>
        <taxon>Bacillati</taxon>
        <taxon>Actinomycetota</taxon>
        <taxon>Actinomycetes</taxon>
        <taxon>Propionibacteriales</taxon>
        <taxon>Nocardioidaceae</taxon>
        <taxon>Nocardioides</taxon>
    </lineage>
</organism>
<reference evidence="2 3" key="1">
    <citation type="submission" date="2021-08" db="EMBL/GenBank/DDBJ databases">
        <title>Nocardioides bacterium WL0053 sp. nov., isolated from the sediment.</title>
        <authorList>
            <person name="Wang L."/>
            <person name="Zhang D."/>
            <person name="Zhang A."/>
        </authorList>
    </citation>
    <scope>NUCLEOTIDE SEQUENCE [LARGE SCALE GENOMIC DNA]</scope>
    <source>
        <strain evidence="2 3">WL0053</strain>
    </source>
</reference>
<dbReference type="InterPro" id="IPR013762">
    <property type="entry name" value="Integrase-like_cat_sf"/>
</dbReference>
<dbReference type="InterPro" id="IPR011010">
    <property type="entry name" value="DNA_brk_join_enz"/>
</dbReference>
<gene>
    <name evidence="2" type="ORF">K1X13_05245</name>
</gene>
<evidence type="ECO:0008006" key="4">
    <source>
        <dbReference type="Google" id="ProtNLM"/>
    </source>
</evidence>
<evidence type="ECO:0000313" key="3">
    <source>
        <dbReference type="Proteomes" id="UP000754710"/>
    </source>
</evidence>
<evidence type="ECO:0000313" key="2">
    <source>
        <dbReference type="EMBL" id="MBY9074224.1"/>
    </source>
</evidence>
<dbReference type="EMBL" id="JAIEZQ010000001">
    <property type="protein sequence ID" value="MBY9074224.1"/>
    <property type="molecule type" value="Genomic_DNA"/>
</dbReference>
<sequence>MSRAEARALVAAEITNQEPTRNSRDATRVYEVWCAANDQTVFPDAAIAEQQLLRFLHSNRLEHGWSWGTCNNYALGIAQSYERDGRPDPRGSRMKAWLLAVKRQQAGGPATPRTDALGGTQILSAVATRSSGLEGHRVARLRGVISVAEALGVDPTAYGTALQRLPRSAFSVREEDIVVTDATGRKHLLDRTAQPEFFAALTAALDHAGDVDLPLFDASDASDRPLTVRDTRSLRAAWDRATPRGSARVQVRVASWREAFPASAPTDRVWWLRCVDEEYERRVQDVAYLLVGIQTALRHQTMKQMSLGHIATTTTGYVHEIAPKEHKGGLQSVAQGGRRRRLTKFVDHLERSPLTCPAHCPACALGTHLALRRQRGATDTDPVWVTQHGRPLALGPANRRLQQLIDAPTDLCDGWTQNIGTRSLRVTAATLARQMGMTPTQIAETVTDHANVATAELYIRRVDPFSFQLALPLT</sequence>